<reference evidence="2 3" key="1">
    <citation type="submission" date="2017-11" db="EMBL/GenBank/DDBJ databases">
        <title>Genome sequence of Mesoplasma corruscae ELCA-2 (ATCC 49579).</title>
        <authorList>
            <person name="Lo W.-S."/>
            <person name="Kuo C.-H."/>
        </authorList>
    </citation>
    <scope>NUCLEOTIDE SEQUENCE [LARGE SCALE GENOMIC DNA]</scope>
    <source>
        <strain evidence="2 3">ELCA-2</strain>
    </source>
</reference>
<evidence type="ECO:0000313" key="2">
    <source>
        <dbReference type="EMBL" id="PPE06305.1"/>
    </source>
</evidence>
<keyword evidence="3" id="KW-1185">Reference proteome</keyword>
<organism evidence="2 3">
    <name type="scientific">Mesoplasma corruscae</name>
    <dbReference type="NCBI Taxonomy" id="216874"/>
    <lineage>
        <taxon>Bacteria</taxon>
        <taxon>Bacillati</taxon>
        <taxon>Mycoplasmatota</taxon>
        <taxon>Mollicutes</taxon>
        <taxon>Entomoplasmatales</taxon>
        <taxon>Entomoplasmataceae</taxon>
        <taxon>Mesoplasma</taxon>
    </lineage>
</organism>
<name>A0A2S5RGQ2_9MOLU</name>
<dbReference type="AlphaFoldDB" id="A0A2S5RGQ2"/>
<feature type="transmembrane region" description="Helical" evidence="1">
    <location>
        <begin position="6"/>
        <end position="33"/>
    </location>
</feature>
<evidence type="ECO:0000313" key="3">
    <source>
        <dbReference type="Proteomes" id="UP000239785"/>
    </source>
</evidence>
<evidence type="ECO:0000256" key="1">
    <source>
        <dbReference type="SAM" id="Phobius"/>
    </source>
</evidence>
<gene>
    <name evidence="2" type="ORF">MCORR_v1c06100</name>
</gene>
<dbReference type="EMBL" id="PHNF01000002">
    <property type="protein sequence ID" value="PPE06305.1"/>
    <property type="molecule type" value="Genomic_DNA"/>
</dbReference>
<comment type="caution">
    <text evidence="2">The sequence shown here is derived from an EMBL/GenBank/DDBJ whole genome shotgun (WGS) entry which is preliminary data.</text>
</comment>
<sequence>MLQRNFFHSFLGWVILYFLTEFIFCSITSYLILHSFEEGKYNKM</sequence>
<accession>A0A2S5RGQ2</accession>
<keyword evidence="1" id="KW-0472">Membrane</keyword>
<dbReference type="Proteomes" id="UP000239785">
    <property type="component" value="Unassembled WGS sequence"/>
</dbReference>
<keyword evidence="1" id="KW-0812">Transmembrane</keyword>
<proteinExistence type="predicted"/>
<protein>
    <submittedName>
        <fullName evidence="2">Uncharacterized protein</fullName>
    </submittedName>
</protein>
<keyword evidence="1" id="KW-1133">Transmembrane helix</keyword>